<dbReference type="AlphaFoldDB" id="A0AAD6ZMN7"/>
<proteinExistence type="predicted"/>
<keyword evidence="3" id="KW-1185">Reference proteome</keyword>
<reference evidence="2" key="1">
    <citation type="submission" date="2023-03" db="EMBL/GenBank/DDBJ databases">
        <title>Massive genome expansion in bonnet fungi (Mycena s.s.) driven by repeated elements and novel gene families across ecological guilds.</title>
        <authorList>
            <consortium name="Lawrence Berkeley National Laboratory"/>
            <person name="Harder C.B."/>
            <person name="Miyauchi S."/>
            <person name="Viragh M."/>
            <person name="Kuo A."/>
            <person name="Thoen E."/>
            <person name="Andreopoulos B."/>
            <person name="Lu D."/>
            <person name="Skrede I."/>
            <person name="Drula E."/>
            <person name="Henrissat B."/>
            <person name="Morin E."/>
            <person name="Kohler A."/>
            <person name="Barry K."/>
            <person name="LaButti K."/>
            <person name="Morin E."/>
            <person name="Salamov A."/>
            <person name="Lipzen A."/>
            <person name="Mereny Z."/>
            <person name="Hegedus B."/>
            <person name="Baldrian P."/>
            <person name="Stursova M."/>
            <person name="Weitz H."/>
            <person name="Taylor A."/>
            <person name="Grigoriev I.V."/>
            <person name="Nagy L.G."/>
            <person name="Martin F."/>
            <person name="Kauserud H."/>
        </authorList>
    </citation>
    <scope>NUCLEOTIDE SEQUENCE</scope>
    <source>
        <strain evidence="2">CBHHK002</strain>
    </source>
</reference>
<name>A0AAD6ZMN7_9AGAR</name>
<feature type="compositionally biased region" description="Acidic residues" evidence="1">
    <location>
        <begin position="366"/>
        <end position="397"/>
    </location>
</feature>
<protein>
    <submittedName>
        <fullName evidence="2">Uncharacterized protein</fullName>
    </submittedName>
</protein>
<dbReference type="EMBL" id="JARIHO010000038">
    <property type="protein sequence ID" value="KAJ7328918.1"/>
    <property type="molecule type" value="Genomic_DNA"/>
</dbReference>
<comment type="caution">
    <text evidence="2">The sequence shown here is derived from an EMBL/GenBank/DDBJ whole genome shotgun (WGS) entry which is preliminary data.</text>
</comment>
<sequence>MGAHSLVVLLRWEHGVKIPEYDVADILKQMEPEKVAARYSRCFKRSRFYSAGVMEILSFDQHDKWKYYGLYLHLGMDPYTGCLHWNKIWWTNRNTTLVTSYYLGAVHRQNTMPLLTFSNTSRENNGIAKCHSTMHQRLDPSLRGTIQHKWFYDKMNIKSEISWGRLWHGWATGFEMLLDQGEIRGIIDFPRRDPIEIFLFRWLFISYLQNELDIWTKWQNSSMQRAYKHKILPHGILDEIHENPSKFRGQSFAVHIDNNLLDEMEALWAPPDNPVFELTSRSFHGRVQQLYTDIGCPTIEYTSIWNVFEELKDRLERELQDGDREAVATEFRTLEQNFEQDADLVDVALPEENSEDGPFDDRLFSDDEQDNINDDEAEYEIELTEDEDASDKDEVEDYLTQKST</sequence>
<evidence type="ECO:0000256" key="1">
    <source>
        <dbReference type="SAM" id="MobiDB-lite"/>
    </source>
</evidence>
<feature type="region of interest" description="Disordered" evidence="1">
    <location>
        <begin position="351"/>
        <end position="404"/>
    </location>
</feature>
<evidence type="ECO:0000313" key="2">
    <source>
        <dbReference type="EMBL" id="KAJ7328918.1"/>
    </source>
</evidence>
<gene>
    <name evidence="2" type="ORF">DFH08DRAFT_709270</name>
</gene>
<accession>A0AAD6ZMN7</accession>
<organism evidence="2 3">
    <name type="scientific">Mycena albidolilacea</name>
    <dbReference type="NCBI Taxonomy" id="1033008"/>
    <lineage>
        <taxon>Eukaryota</taxon>
        <taxon>Fungi</taxon>
        <taxon>Dikarya</taxon>
        <taxon>Basidiomycota</taxon>
        <taxon>Agaricomycotina</taxon>
        <taxon>Agaricomycetes</taxon>
        <taxon>Agaricomycetidae</taxon>
        <taxon>Agaricales</taxon>
        <taxon>Marasmiineae</taxon>
        <taxon>Mycenaceae</taxon>
        <taxon>Mycena</taxon>
    </lineage>
</organism>
<dbReference type="PANTHER" id="PTHR46177">
    <property type="entry name" value="INTEGRASE CATALYTIC DOMAIN-CONTAINING PROTEIN"/>
    <property type="match status" value="1"/>
</dbReference>
<dbReference type="Proteomes" id="UP001218218">
    <property type="component" value="Unassembled WGS sequence"/>
</dbReference>
<dbReference type="PANTHER" id="PTHR46177:SF1">
    <property type="entry name" value="INTEGRASE CATALYTIC DOMAIN-CONTAINING PROTEIN"/>
    <property type="match status" value="1"/>
</dbReference>
<evidence type="ECO:0000313" key="3">
    <source>
        <dbReference type="Proteomes" id="UP001218218"/>
    </source>
</evidence>